<comment type="caution">
    <text evidence="1">The sequence shown here is derived from an EMBL/GenBank/DDBJ whole genome shotgun (WGS) entry which is preliminary data.</text>
</comment>
<organism evidence="1 2">
    <name type="scientific">Ixodes persulcatus</name>
    <name type="common">Taiga tick</name>
    <dbReference type="NCBI Taxonomy" id="34615"/>
    <lineage>
        <taxon>Eukaryota</taxon>
        <taxon>Metazoa</taxon>
        <taxon>Ecdysozoa</taxon>
        <taxon>Arthropoda</taxon>
        <taxon>Chelicerata</taxon>
        <taxon>Arachnida</taxon>
        <taxon>Acari</taxon>
        <taxon>Parasitiformes</taxon>
        <taxon>Ixodida</taxon>
        <taxon>Ixodoidea</taxon>
        <taxon>Ixodidae</taxon>
        <taxon>Ixodinae</taxon>
        <taxon>Ixodes</taxon>
    </lineage>
</organism>
<accession>A0AC60QPF6</accession>
<keyword evidence="2" id="KW-1185">Reference proteome</keyword>
<name>A0AC60QPF6_IXOPE</name>
<evidence type="ECO:0000313" key="2">
    <source>
        <dbReference type="Proteomes" id="UP000805193"/>
    </source>
</evidence>
<reference evidence="1 2" key="1">
    <citation type="journal article" date="2020" name="Cell">
        <title>Large-Scale Comparative Analyses of Tick Genomes Elucidate Their Genetic Diversity and Vector Capacities.</title>
        <authorList>
            <consortium name="Tick Genome and Microbiome Consortium (TIGMIC)"/>
            <person name="Jia N."/>
            <person name="Wang J."/>
            <person name="Shi W."/>
            <person name="Du L."/>
            <person name="Sun Y."/>
            <person name="Zhan W."/>
            <person name="Jiang J.F."/>
            <person name="Wang Q."/>
            <person name="Zhang B."/>
            <person name="Ji P."/>
            <person name="Bell-Sakyi L."/>
            <person name="Cui X.M."/>
            <person name="Yuan T.T."/>
            <person name="Jiang B.G."/>
            <person name="Yang W.F."/>
            <person name="Lam T.T."/>
            <person name="Chang Q.C."/>
            <person name="Ding S.J."/>
            <person name="Wang X.J."/>
            <person name="Zhu J.G."/>
            <person name="Ruan X.D."/>
            <person name="Zhao L."/>
            <person name="Wei J.T."/>
            <person name="Ye R.Z."/>
            <person name="Que T.C."/>
            <person name="Du C.H."/>
            <person name="Zhou Y.H."/>
            <person name="Cheng J.X."/>
            <person name="Dai P.F."/>
            <person name="Guo W.B."/>
            <person name="Han X.H."/>
            <person name="Huang E.J."/>
            <person name="Li L.F."/>
            <person name="Wei W."/>
            <person name="Gao Y.C."/>
            <person name="Liu J.Z."/>
            <person name="Shao H.Z."/>
            <person name="Wang X."/>
            <person name="Wang C.C."/>
            <person name="Yang T.C."/>
            <person name="Huo Q.B."/>
            <person name="Li W."/>
            <person name="Chen H.Y."/>
            <person name="Chen S.E."/>
            <person name="Zhou L.G."/>
            <person name="Ni X.B."/>
            <person name="Tian J.H."/>
            <person name="Sheng Y."/>
            <person name="Liu T."/>
            <person name="Pan Y.S."/>
            <person name="Xia L.Y."/>
            <person name="Li J."/>
            <person name="Zhao F."/>
            <person name="Cao W.C."/>
        </authorList>
    </citation>
    <scope>NUCLEOTIDE SEQUENCE [LARGE SCALE GENOMIC DNA]</scope>
    <source>
        <strain evidence="1">Iper-2018</strain>
    </source>
</reference>
<sequence length="138" mass="15842">MQIAFSSVLPGRENRFSSFECQRSQSAEIQPLNDRHRDVNCLLQEFCHKKGFVFIGDLAAYTDNTLGLPKLCPRENLGVVNREVLYTFLSHHYVPQRMVVAGVGVEHGPLVEMVHSPRRPSLLRHDPKVVQHRRKQMP</sequence>
<protein>
    <submittedName>
        <fullName evidence="1">Uncharacterized protein</fullName>
    </submittedName>
</protein>
<proteinExistence type="predicted"/>
<dbReference type="EMBL" id="JABSTQ010006746">
    <property type="protein sequence ID" value="KAG0436750.1"/>
    <property type="molecule type" value="Genomic_DNA"/>
</dbReference>
<dbReference type="Proteomes" id="UP000805193">
    <property type="component" value="Unassembled WGS sequence"/>
</dbReference>
<gene>
    <name evidence="1" type="ORF">HPB47_017774</name>
</gene>
<evidence type="ECO:0000313" key="1">
    <source>
        <dbReference type="EMBL" id="KAG0436750.1"/>
    </source>
</evidence>